<feature type="region of interest" description="Disordered" evidence="9">
    <location>
        <begin position="244"/>
        <end position="272"/>
    </location>
</feature>
<evidence type="ECO:0000313" key="11">
    <source>
        <dbReference type="EMBL" id="WMV42660.1"/>
    </source>
</evidence>
<evidence type="ECO:0000256" key="3">
    <source>
        <dbReference type="ARBA" id="ARBA00022618"/>
    </source>
</evidence>
<feature type="domain" description="Anaphase-promoting complex subunit 5" evidence="10">
    <location>
        <begin position="325"/>
        <end position="435"/>
    </location>
</feature>
<dbReference type="PANTHER" id="PTHR12830:SF9">
    <property type="entry name" value="ANAPHASE-PROMOTING COMPLEX SUBUNIT 5"/>
    <property type="match status" value="1"/>
</dbReference>
<dbReference type="InterPro" id="IPR037679">
    <property type="entry name" value="Apc5"/>
</dbReference>
<dbReference type="SUPFAM" id="SSF48452">
    <property type="entry name" value="TPR-like"/>
    <property type="match status" value="1"/>
</dbReference>
<keyword evidence="6" id="KW-0131">Cell cycle</keyword>
<dbReference type="Pfam" id="PF12862">
    <property type="entry name" value="ANAPC5"/>
    <property type="match status" value="1"/>
</dbReference>
<dbReference type="EMBL" id="CP133619">
    <property type="protein sequence ID" value="WMV42660.1"/>
    <property type="molecule type" value="Genomic_DNA"/>
</dbReference>
<comment type="similarity">
    <text evidence="1">Belongs to the APC5 family.</text>
</comment>
<keyword evidence="4" id="KW-0498">Mitosis</keyword>
<name>A0AAF0UBA0_SOLVR</name>
<dbReference type="PANTHER" id="PTHR12830">
    <property type="entry name" value="ANAPHASE-PROMOTING COMPLEX SUBUNIT 5"/>
    <property type="match status" value="1"/>
</dbReference>
<dbReference type="CDD" id="cd16270">
    <property type="entry name" value="Apc5_N"/>
    <property type="match status" value="1"/>
</dbReference>
<evidence type="ECO:0000256" key="5">
    <source>
        <dbReference type="ARBA" id="ARBA00022786"/>
    </source>
</evidence>
<dbReference type="GO" id="GO:0051301">
    <property type="term" value="P:cell division"/>
    <property type="evidence" value="ECO:0007669"/>
    <property type="project" value="UniProtKB-KW"/>
</dbReference>
<dbReference type="GO" id="GO:0031145">
    <property type="term" value="P:anaphase-promoting complex-dependent catabolic process"/>
    <property type="evidence" value="ECO:0007669"/>
    <property type="project" value="TreeGrafter"/>
</dbReference>
<proteinExistence type="inferred from homology"/>
<dbReference type="GO" id="GO:0005680">
    <property type="term" value="C:anaphase-promoting complex"/>
    <property type="evidence" value="ECO:0007669"/>
    <property type="project" value="InterPro"/>
</dbReference>
<keyword evidence="3" id="KW-0132">Cell division</keyword>
<dbReference type="InterPro" id="IPR026000">
    <property type="entry name" value="Apc5_dom"/>
</dbReference>
<keyword evidence="5" id="KW-0833">Ubl conjugation pathway</keyword>
<reference evidence="11" key="1">
    <citation type="submission" date="2023-08" db="EMBL/GenBank/DDBJ databases">
        <title>A de novo genome assembly of Solanum verrucosum Schlechtendal, a Mexican diploid species geographically isolated from the other diploid A-genome species in potato relatives.</title>
        <authorList>
            <person name="Hosaka K."/>
        </authorList>
    </citation>
    <scope>NUCLEOTIDE SEQUENCE</scope>
    <source>
        <tissue evidence="11">Young leaves</tissue>
    </source>
</reference>
<comment type="function">
    <text evidence="8">Component of the anaphase promoting complex/cyclosome (APC/C), a cell cycle-regulated E3 ubiquitin ligase that controls progression through mitosis and the G1 phase of the cell cycle. The APC/C complex acts by mediating ubiquitination and subsequent degradation of target proteins: it mainly mediates the formation of 'Lys-11'-linked polyubiquitin chains and, to a lower extent, the formation of 'Lys-48'- and 'Lys-63'-linked polyubiquitin chains. The APC/C complex catalyzes assembly of branched 'Lys-11'-/'Lys-48'-linked branched ubiquitin chains on target proteins.</text>
</comment>
<evidence type="ECO:0000256" key="8">
    <source>
        <dbReference type="ARBA" id="ARBA00045696"/>
    </source>
</evidence>
<protein>
    <recommendedName>
        <fullName evidence="2">Anaphase-promoting complex subunit 5</fullName>
    </recommendedName>
    <alternativeName>
        <fullName evidence="7">Cyclosome subunit 5</fullName>
    </alternativeName>
</protein>
<sequence length="1150" mass="127895">MSAAAAMAGLSKTPGAFTITPHKLSICILIQVYAPPSQSSVPFPFSSVAQHNLLGSFLLSLTKSSEDIFEPKLDELVAQLREIGGVLNHWLSDHLARKLSSLASPDDLFNFFNDLRGILGGSDSNVMDDDQIILDPSSNLGVFVRRCLLAFNLLSFEAVCHLLTNVATYCKESLSTYELSHFNESDSDTEAPMHYENMDLENLVVENVKKEIESRNVVDARLSFHNHASKALVRAIEDRDFSPGPQVRKISKPREVGACASSSRDLSDPDDSPSGAFLRTNWQIQGYLLEQADTIERQGSSFPLNAFESVLKDLLKLAPELHRVHFLRYLNSLYHQDYHTALENIHRYFDYRSEKYFYQSAGTEGCDFASSSSTGCNSFGRYEIALLCLGMMHFHFGHPKQALEVLTEAVRVSQQQNNDSCLAYTLAAICKLLSEFGVSNMRGLIGSSYSPVTSIGTSLSTQQLLYVLLRRSLKRAESLKLKRLVASNHLAMAKFDLTETEPMTFNVQQVQRPLLSFGPKASMKLATCPTNVCKELRLSSHLINEYGDEASLMISDGAFCTQWIKNLKKPKGSVVFSQENECRSNTDAFQFCGQPCSIPGSVLQLLGSSYLFRATAWEVYGSSNARGHRMRAGDENPSMPMDHRPYIKKEGWDWTVGKTCKLYYTRGFLEGSSKFEKCSSSEKDESLQVEEFVVTQDRELVGHKKMKGLRVSSRFCHNSPLARMNALLYATCFADSSSLDDVALAYGKLIQHLAVFKGYKEAFAALKLAEEKFVSLSKSQIQLVKLQLLHDHALHTGNLKLAQQLCDELGVLASSVTGVDIEIKVEASLRHARILIAANQFSQAAAVAHSLFSMCYKFSLQVENATVLLLIAEIHKRSGNAVLGIPYALASLSFCKSFNLDLLKASATLTLAELWLSLGSSHAKRALALIHGAFPVLLGHGGLELRARAFITEAKCYLADSSFSVCEEPEMVLEPLRQASEDLELLEVSQYGNNLVFQLVVDLTFRFHFPGNYHISFTDSLEYNNIPSVIPLVGSVASTRNRNHGEYHKLAAEAFYLIAIVYDKLGQLDHREAAANILHKYSFGRFPSICRAHKLFSIVADVPCYSFVVHAALEALGSEDRTDVAFRLHEILETPLISWQVYRPDIRLAS</sequence>
<dbReference type="Proteomes" id="UP001234989">
    <property type="component" value="Chromosome 8"/>
</dbReference>
<accession>A0AAF0UBA0</accession>
<dbReference type="AlphaFoldDB" id="A0AAF0UBA0"/>
<organism evidence="11 12">
    <name type="scientific">Solanum verrucosum</name>
    <dbReference type="NCBI Taxonomy" id="315347"/>
    <lineage>
        <taxon>Eukaryota</taxon>
        <taxon>Viridiplantae</taxon>
        <taxon>Streptophyta</taxon>
        <taxon>Embryophyta</taxon>
        <taxon>Tracheophyta</taxon>
        <taxon>Spermatophyta</taxon>
        <taxon>Magnoliopsida</taxon>
        <taxon>eudicotyledons</taxon>
        <taxon>Gunneridae</taxon>
        <taxon>Pentapetalae</taxon>
        <taxon>asterids</taxon>
        <taxon>lamiids</taxon>
        <taxon>Solanales</taxon>
        <taxon>Solanaceae</taxon>
        <taxon>Solanoideae</taxon>
        <taxon>Solaneae</taxon>
        <taxon>Solanum</taxon>
    </lineage>
</organism>
<evidence type="ECO:0000256" key="9">
    <source>
        <dbReference type="SAM" id="MobiDB-lite"/>
    </source>
</evidence>
<evidence type="ECO:0000256" key="7">
    <source>
        <dbReference type="ARBA" id="ARBA00031069"/>
    </source>
</evidence>
<evidence type="ECO:0000256" key="4">
    <source>
        <dbReference type="ARBA" id="ARBA00022776"/>
    </source>
</evidence>
<evidence type="ECO:0000259" key="10">
    <source>
        <dbReference type="Pfam" id="PF12862"/>
    </source>
</evidence>
<dbReference type="InterPro" id="IPR011990">
    <property type="entry name" value="TPR-like_helical_dom_sf"/>
</dbReference>
<gene>
    <name evidence="11" type="ORF">MTR67_036045</name>
</gene>
<evidence type="ECO:0000313" key="12">
    <source>
        <dbReference type="Proteomes" id="UP001234989"/>
    </source>
</evidence>
<keyword evidence="12" id="KW-1185">Reference proteome</keyword>
<evidence type="ECO:0000256" key="1">
    <source>
        <dbReference type="ARBA" id="ARBA00007450"/>
    </source>
</evidence>
<evidence type="ECO:0000256" key="2">
    <source>
        <dbReference type="ARBA" id="ARBA00016066"/>
    </source>
</evidence>
<dbReference type="GO" id="GO:0070979">
    <property type="term" value="P:protein K11-linked ubiquitination"/>
    <property type="evidence" value="ECO:0007669"/>
    <property type="project" value="TreeGrafter"/>
</dbReference>
<evidence type="ECO:0000256" key="6">
    <source>
        <dbReference type="ARBA" id="ARBA00023306"/>
    </source>
</evidence>
<dbReference type="GO" id="GO:0045842">
    <property type="term" value="P:positive regulation of mitotic metaphase/anaphase transition"/>
    <property type="evidence" value="ECO:0007669"/>
    <property type="project" value="TreeGrafter"/>
</dbReference>